<organism evidence="1 2">
    <name type="scientific">[Mycobacterium] crassicus</name>
    <dbReference type="NCBI Taxonomy" id="2872309"/>
    <lineage>
        <taxon>Bacteria</taxon>
        <taxon>Bacillati</taxon>
        <taxon>Actinomycetota</taxon>
        <taxon>Actinomycetes</taxon>
        <taxon>Mycobacteriales</taxon>
        <taxon>Mycobacteriaceae</taxon>
        <taxon>Mycolicibacter</taxon>
    </lineage>
</organism>
<sequence>MGDKIATLSMSDEELRARREEILSKLGLVLDELRARADKYVLVGDEYEAWEELESIAYLLADTSI</sequence>
<reference evidence="1 2" key="1">
    <citation type="submission" date="2023-12" db="EMBL/GenBank/DDBJ databases">
        <title>Description of new species of Mycobacterium terrae complex isolated from sewage at the Sao Paulo Zoological Park Foundation in Brazil.</title>
        <authorList>
            <person name="Romagnoli C.L."/>
            <person name="Conceicao E.C."/>
            <person name="Machado E."/>
            <person name="Barreto L.B.P.F."/>
            <person name="Sharma A."/>
            <person name="Silva N.M."/>
            <person name="Marques L.E."/>
            <person name="Juliana M.A."/>
            <person name="Lourenco M.C.S."/>
            <person name="Digiampietri L.A."/>
            <person name="Suffys P.N."/>
            <person name="Viana-Niero C."/>
        </authorList>
    </citation>
    <scope>NUCLEOTIDE SEQUENCE [LARGE SCALE GENOMIC DNA]</scope>
    <source>
        <strain evidence="1 2">MYC098</strain>
    </source>
</reference>
<protein>
    <submittedName>
        <fullName evidence="1">Uncharacterized protein</fullName>
    </submittedName>
</protein>
<name>A0ABU5XEW1_9MYCO</name>
<dbReference type="RefSeq" id="WP_225405886.1">
    <property type="nucleotide sequence ID" value="NZ_JAYJJR010000002.1"/>
</dbReference>
<evidence type="ECO:0000313" key="2">
    <source>
        <dbReference type="Proteomes" id="UP001299596"/>
    </source>
</evidence>
<proteinExistence type="predicted"/>
<dbReference type="EMBL" id="JAYJJR010000002">
    <property type="protein sequence ID" value="MEB3020388.1"/>
    <property type="molecule type" value="Genomic_DNA"/>
</dbReference>
<comment type="caution">
    <text evidence="1">The sequence shown here is derived from an EMBL/GenBank/DDBJ whole genome shotgun (WGS) entry which is preliminary data.</text>
</comment>
<keyword evidence="2" id="KW-1185">Reference proteome</keyword>
<accession>A0ABU5XEW1</accession>
<dbReference type="Proteomes" id="UP001299596">
    <property type="component" value="Unassembled WGS sequence"/>
</dbReference>
<evidence type="ECO:0000313" key="1">
    <source>
        <dbReference type="EMBL" id="MEB3020388.1"/>
    </source>
</evidence>
<gene>
    <name evidence="1" type="ORF">K6T79_04945</name>
</gene>